<sequence length="897" mass="102594">MSNINPQTGEERSNLAYLIQPAKDLVENFSIDVLKCLSVYLQVIQDESIRNEEHSREYAKNPKLDDKGKVIPEVFRFFDFQNASRILSGSTSVYCKKVDHVYELTLSVVDLIENKGGETGGNGGRKGGRGGRRNLNFGSTDYELIDIKSLKEEGLQNYEKALAEEKKAIDLLRLVETAEIAEAQNERRSCLVAKPTQFMFKLNYGQLNRTDEQIYNAKQRADVIGKVKDFDLKKGEILHEQQVIVSHDDYRKNVDVFTLPGARWVPDNKVLAAHFGVADVEVELDREQNKTEINAYGPFTDPLSGREVVAPPRWFIEKEATRQNLEAQSRATSRATSAAITKQIRDSQGYGSQQSQRLSQPFIERRRYNINDLVSFVEGRQIKDRETTHLDAGLVNRIVDEFGNDMDGGGAKGGENTRPPTFGNYDMFDDDFGGIDDDFGGDDDNDDDDGAEDYVRNLTRRHERKAPVPWEDLEKVKIPMYTGDEDIPVTRKPVKVLAKPQQTVQNLLKKKRAREAKIPMTRRDEFMQTHNYLQDNYYWRSAARINPDKDWKIEALRTAILTEKKRRCKEKTARIRDLRAQNVQRKRSTRGTIPLEDYEAALMGDEKENEVPNRRTMGAEYDDVVDEDLAAEVEFSVLGGGFEDDDDVEPRGEVAPEEVNQDIPNYEFDAPSDITAPRPSTFKPLLFEDIDDAELNSVINLPGNLFIDKALPLLKKFAEHKTDREQMAYEMAKAYEDVDIAVSNLQEQVDTWHAKMEPILEEGETRKEYDVNFVSRIVIDEYEEIGETKSILDLVIGRPWFEISRYFLSCLFLCNLGNVRVTDDKTLSLEERVNSMQITMLKREMHADKFKELDGMQGLAAVEERQEPPPPPVEKPFKKPANPVVEEEEEDDSMDFE</sequence>
<gene>
    <name evidence="7" type="primary">Cre-kle-2</name>
    <name evidence="7" type="ORF">CRE_26644</name>
</gene>
<reference evidence="7" key="1">
    <citation type="submission" date="2007-07" db="EMBL/GenBank/DDBJ databases">
        <title>PCAP assembly of the Caenorhabditis remanei genome.</title>
        <authorList>
            <consortium name="The Caenorhabditis remanei Sequencing Consortium"/>
            <person name="Wilson R.K."/>
        </authorList>
    </citation>
    <scope>NUCLEOTIDE SEQUENCE [LARGE SCALE GENOMIC DNA]</scope>
    <source>
        <strain evidence="7">PB4641</strain>
    </source>
</reference>
<dbReference type="InParanoid" id="E3ML06"/>
<dbReference type="OrthoDB" id="10038475at2759"/>
<feature type="domain" description="Condensin II complex subunit H2 N-terminal" evidence="5">
    <location>
        <begin position="15"/>
        <end position="117"/>
    </location>
</feature>
<dbReference type="InterPro" id="IPR031737">
    <property type="entry name" value="CNDH2_C"/>
</dbReference>
<keyword evidence="3" id="KW-0539">Nucleus</keyword>
<comment type="similarity">
    <text evidence="2">Belongs to the CND2 H2 (condensin-2 subunit 2) family.</text>
</comment>
<dbReference type="InterPro" id="IPR009378">
    <property type="entry name" value="H2_N"/>
</dbReference>
<keyword evidence="8" id="KW-1185">Reference proteome</keyword>
<dbReference type="InterPro" id="IPR031739">
    <property type="entry name" value="Ncaph2"/>
</dbReference>
<dbReference type="GO" id="GO:0005634">
    <property type="term" value="C:nucleus"/>
    <property type="evidence" value="ECO:0007669"/>
    <property type="project" value="UniProtKB-SubCell"/>
</dbReference>
<evidence type="ECO:0000259" key="5">
    <source>
        <dbReference type="Pfam" id="PF06278"/>
    </source>
</evidence>
<dbReference type="PANTHER" id="PTHR14324">
    <property type="entry name" value="CONDENSIN-2 COMPLEX SUBUNIT H2"/>
    <property type="match status" value="1"/>
</dbReference>
<evidence type="ECO:0000256" key="4">
    <source>
        <dbReference type="SAM" id="MobiDB-lite"/>
    </source>
</evidence>
<dbReference type="HOGENOM" id="CLU_013262_0_0_1"/>
<protein>
    <submittedName>
        <fullName evidence="7">CRE-KLE-2 protein</fullName>
    </submittedName>
</protein>
<dbReference type="PANTHER" id="PTHR14324:SF3">
    <property type="entry name" value="CONDENSIN-2 COMPLEX SUBUNIT H2"/>
    <property type="match status" value="1"/>
</dbReference>
<dbReference type="KEGG" id="crq:GCK72_009180"/>
<evidence type="ECO:0000256" key="2">
    <source>
        <dbReference type="ARBA" id="ARBA00007844"/>
    </source>
</evidence>
<dbReference type="AlphaFoldDB" id="E3ML06"/>
<evidence type="ECO:0000313" key="7">
    <source>
        <dbReference type="EMBL" id="EFP04219.1"/>
    </source>
</evidence>
<dbReference type="FunCoup" id="E3ML06">
    <property type="interactions" value="1312"/>
</dbReference>
<dbReference type="Pfam" id="PF06278">
    <property type="entry name" value="CNDH2_N"/>
    <property type="match status" value="1"/>
</dbReference>
<comment type="subcellular location">
    <subcellularLocation>
        <location evidence="1">Nucleus</location>
    </subcellularLocation>
</comment>
<dbReference type="CTD" id="9818285"/>
<evidence type="ECO:0000256" key="3">
    <source>
        <dbReference type="ARBA" id="ARBA00023242"/>
    </source>
</evidence>
<accession>E3ML06</accession>
<evidence type="ECO:0000259" key="6">
    <source>
        <dbReference type="Pfam" id="PF16858"/>
    </source>
</evidence>
<dbReference type="GO" id="GO:0010032">
    <property type="term" value="P:meiotic chromosome condensation"/>
    <property type="evidence" value="ECO:0007669"/>
    <property type="project" value="TreeGrafter"/>
</dbReference>
<dbReference type="EMBL" id="DS268453">
    <property type="protein sequence ID" value="EFP04219.1"/>
    <property type="molecule type" value="Genomic_DNA"/>
</dbReference>
<dbReference type="GO" id="GO:0003682">
    <property type="term" value="F:chromatin binding"/>
    <property type="evidence" value="ECO:0007669"/>
    <property type="project" value="TreeGrafter"/>
</dbReference>
<dbReference type="Proteomes" id="UP000008281">
    <property type="component" value="Unassembled WGS sequence"/>
</dbReference>
<dbReference type="OMA" id="QMAYEMA"/>
<dbReference type="Pfam" id="PF16858">
    <property type="entry name" value="CNDH2_C"/>
    <property type="match status" value="1"/>
</dbReference>
<feature type="region of interest" description="Disordered" evidence="4">
    <location>
        <begin position="857"/>
        <end position="897"/>
    </location>
</feature>
<feature type="domain" description="Condensin-2 complex subunit H2 C-terminal" evidence="6">
    <location>
        <begin position="742"/>
        <end position="850"/>
    </location>
</feature>
<organism evidence="8">
    <name type="scientific">Caenorhabditis remanei</name>
    <name type="common">Caenorhabditis vulgaris</name>
    <dbReference type="NCBI Taxonomy" id="31234"/>
    <lineage>
        <taxon>Eukaryota</taxon>
        <taxon>Metazoa</taxon>
        <taxon>Ecdysozoa</taxon>
        <taxon>Nematoda</taxon>
        <taxon>Chromadorea</taxon>
        <taxon>Rhabditida</taxon>
        <taxon>Rhabditina</taxon>
        <taxon>Rhabditomorpha</taxon>
        <taxon>Rhabditoidea</taxon>
        <taxon>Rhabditidae</taxon>
        <taxon>Peloderinae</taxon>
        <taxon>Caenorhabditis</taxon>
    </lineage>
</organism>
<feature type="compositionally biased region" description="Acidic residues" evidence="4">
    <location>
        <begin position="885"/>
        <end position="897"/>
    </location>
</feature>
<proteinExistence type="inferred from homology"/>
<evidence type="ECO:0000313" key="8">
    <source>
        <dbReference type="Proteomes" id="UP000008281"/>
    </source>
</evidence>
<dbReference type="GeneID" id="9818285"/>
<dbReference type="GO" id="GO:0051306">
    <property type="term" value="P:mitotic sister chromatid separation"/>
    <property type="evidence" value="ECO:0007669"/>
    <property type="project" value="TreeGrafter"/>
</dbReference>
<evidence type="ECO:0000256" key="1">
    <source>
        <dbReference type="ARBA" id="ARBA00004123"/>
    </source>
</evidence>
<dbReference type="RefSeq" id="XP_003103161.2">
    <property type="nucleotide sequence ID" value="XM_003103113.2"/>
</dbReference>
<name>E3ML06_CAERE</name>
<dbReference type="GO" id="GO:0000796">
    <property type="term" value="C:condensin complex"/>
    <property type="evidence" value="ECO:0007669"/>
    <property type="project" value="EnsemblMetazoa"/>
</dbReference>
<dbReference type="eggNOG" id="KOG2359">
    <property type="taxonomic scope" value="Eukaryota"/>
</dbReference>
<dbReference type="STRING" id="31234.E3ML06"/>